<dbReference type="NCBIfam" id="TIGR01444">
    <property type="entry name" value="fkbM_fam"/>
    <property type="match status" value="1"/>
</dbReference>
<evidence type="ECO:0008006" key="6">
    <source>
        <dbReference type="Google" id="ProtNLM"/>
    </source>
</evidence>
<organism evidence="4 5">
    <name type="scientific">Cellulomonas soli</name>
    <dbReference type="NCBI Taxonomy" id="931535"/>
    <lineage>
        <taxon>Bacteria</taxon>
        <taxon>Bacillati</taxon>
        <taxon>Actinomycetota</taxon>
        <taxon>Actinomycetes</taxon>
        <taxon>Micrococcales</taxon>
        <taxon>Cellulomonadaceae</taxon>
        <taxon>Cellulomonas</taxon>
    </lineage>
</organism>
<dbReference type="InterPro" id="IPR006342">
    <property type="entry name" value="FkbM_mtfrase"/>
</dbReference>
<dbReference type="InterPro" id="IPR053202">
    <property type="entry name" value="EGF_Rcpt_Signaling_Reg"/>
</dbReference>
<name>A0A512P7Z3_9CELL</name>
<dbReference type="GO" id="GO:0005737">
    <property type="term" value="C:cytoplasm"/>
    <property type="evidence" value="ECO:0007669"/>
    <property type="project" value="GOC"/>
</dbReference>
<dbReference type="Proteomes" id="UP000321798">
    <property type="component" value="Unassembled WGS sequence"/>
</dbReference>
<evidence type="ECO:0000256" key="1">
    <source>
        <dbReference type="SAM" id="MobiDB-lite"/>
    </source>
</evidence>
<reference evidence="4 5" key="1">
    <citation type="submission" date="2019-07" db="EMBL/GenBank/DDBJ databases">
        <title>Whole genome shotgun sequence of Cellulomonas soli NBRC 109434.</title>
        <authorList>
            <person name="Hosoyama A."/>
            <person name="Uohara A."/>
            <person name="Ohji S."/>
            <person name="Ichikawa N."/>
        </authorList>
    </citation>
    <scope>NUCLEOTIDE SEQUENCE [LARGE SCALE GENOMIC DNA]</scope>
    <source>
        <strain evidence="4 5">NBRC 109434</strain>
    </source>
</reference>
<dbReference type="InterPro" id="IPR025282">
    <property type="entry name" value="DUF4214"/>
</dbReference>
<dbReference type="OrthoDB" id="9810122at2"/>
<dbReference type="PANTHER" id="PTHR34009">
    <property type="entry name" value="PROTEIN STAR"/>
    <property type="match status" value="1"/>
</dbReference>
<keyword evidence="5" id="KW-1185">Reference proteome</keyword>
<comment type="caution">
    <text evidence="4">The sequence shown here is derived from an EMBL/GenBank/DDBJ whole genome shotgun (WGS) entry which is preliminary data.</text>
</comment>
<dbReference type="Gene3D" id="3.40.50.150">
    <property type="entry name" value="Vaccinia Virus protein VP39"/>
    <property type="match status" value="1"/>
</dbReference>
<gene>
    <name evidence="4" type="ORF">CSO01_00430</name>
</gene>
<accession>A0A512P7Z3</accession>
<dbReference type="InterPro" id="IPR029063">
    <property type="entry name" value="SAM-dependent_MTases_sf"/>
</dbReference>
<evidence type="ECO:0000259" key="3">
    <source>
        <dbReference type="Pfam" id="PF13946"/>
    </source>
</evidence>
<evidence type="ECO:0000259" key="2">
    <source>
        <dbReference type="Pfam" id="PF05050"/>
    </source>
</evidence>
<dbReference type="GO" id="GO:0005886">
    <property type="term" value="C:plasma membrane"/>
    <property type="evidence" value="ECO:0007669"/>
    <property type="project" value="TreeGrafter"/>
</dbReference>
<dbReference type="GO" id="GO:0006888">
    <property type="term" value="P:endoplasmic reticulum to Golgi vesicle-mediated transport"/>
    <property type="evidence" value="ECO:0007669"/>
    <property type="project" value="TreeGrafter"/>
</dbReference>
<sequence>MPESPFVSYAQHGEDVILWRAFGGRTDGTYVDVGAYDPTADSVTRALYERGWHGVNIEPGPGRIDSFEDARPRDVNLAIAIGDEDGTATLTIPDLPGWSSLLPEDRTGVDPATARHVEVPVRRLDTLLPELGLEHVDVLKIDVEGNEPAVVRGLLGGPVRPTVCVVEGVAPGVGRVAGDEAVALLVEVGYRHCLFDGLNHYLTLDDTLADALAIPASPIDAYVPIGVQLLVDERAQLHARIEELAAQIEGRVAVTPAESPARGEDAEDLPVPAAADPGRPPAPAELDASATAPVHPAARSEERTARRRSTVGRILGGGQEDAIALAVGPQPHLLDAGPLPADAAVALLYREILGREVDEAGLQGWTDQLGAGTSLVQVARGLLGSAEFAARPAAVRATTLAAVDEWQLTVARQEVAAPYRARLGVLGGGTVHDEILVRALFAAGLHREPTTQELHIEADKLRSGIGRDTLVGAFGDRPDVRARLLGTIPTSVRQRLRRLVEHGASAAAFRSLVAEAESRLLGALLTDESSVQEHAPLTVAGAGGDA</sequence>
<dbReference type="GO" id="GO:0016197">
    <property type="term" value="P:endosomal transport"/>
    <property type="evidence" value="ECO:0007669"/>
    <property type="project" value="TreeGrafter"/>
</dbReference>
<dbReference type="PANTHER" id="PTHR34009:SF2">
    <property type="entry name" value="PROTEIN STAR"/>
    <property type="match status" value="1"/>
</dbReference>
<dbReference type="AlphaFoldDB" id="A0A512P7Z3"/>
<protein>
    <recommendedName>
        <fullName evidence="6">Methyltransferase FkbM domain-containing protein</fullName>
    </recommendedName>
</protein>
<dbReference type="SUPFAM" id="SSF53335">
    <property type="entry name" value="S-adenosyl-L-methionine-dependent methyltransferases"/>
    <property type="match status" value="1"/>
</dbReference>
<feature type="domain" description="DUF4214" evidence="3">
    <location>
        <begin position="345"/>
        <end position="390"/>
    </location>
</feature>
<dbReference type="RefSeq" id="WP_146951126.1">
    <property type="nucleotide sequence ID" value="NZ_BAABBJ010000005.1"/>
</dbReference>
<feature type="region of interest" description="Disordered" evidence="1">
    <location>
        <begin position="255"/>
        <end position="308"/>
    </location>
</feature>
<dbReference type="Pfam" id="PF13946">
    <property type="entry name" value="DUF4214"/>
    <property type="match status" value="1"/>
</dbReference>
<dbReference type="EMBL" id="BKAL01000001">
    <property type="protein sequence ID" value="GEP67328.1"/>
    <property type="molecule type" value="Genomic_DNA"/>
</dbReference>
<feature type="domain" description="Methyltransferase FkbM" evidence="2">
    <location>
        <begin position="32"/>
        <end position="191"/>
    </location>
</feature>
<dbReference type="Pfam" id="PF05050">
    <property type="entry name" value="Methyltransf_21"/>
    <property type="match status" value="1"/>
</dbReference>
<proteinExistence type="predicted"/>
<evidence type="ECO:0000313" key="4">
    <source>
        <dbReference type="EMBL" id="GEP67328.1"/>
    </source>
</evidence>
<evidence type="ECO:0000313" key="5">
    <source>
        <dbReference type="Proteomes" id="UP000321798"/>
    </source>
</evidence>